<keyword evidence="5" id="KW-0418">Kinase</keyword>
<evidence type="ECO:0000313" key="6">
    <source>
        <dbReference type="Proteomes" id="UP001146793"/>
    </source>
</evidence>
<evidence type="ECO:0000256" key="1">
    <source>
        <dbReference type="SAM" id="MobiDB-lite"/>
    </source>
</evidence>
<dbReference type="InterPro" id="IPR053235">
    <property type="entry name" value="Ser_Thr_kinase"/>
</dbReference>
<accession>A0AAV7Z9V4</accession>
<dbReference type="PROSITE" id="PS50011">
    <property type="entry name" value="PROTEIN_KINASE_DOM"/>
    <property type="match status" value="1"/>
</dbReference>
<dbReference type="Pfam" id="PF00041">
    <property type="entry name" value="fn3"/>
    <property type="match status" value="2"/>
</dbReference>
<keyword evidence="2" id="KW-0472">Membrane</keyword>
<feature type="domain" description="Protein kinase" evidence="3">
    <location>
        <begin position="1210"/>
        <end position="1514"/>
    </location>
</feature>
<dbReference type="Pfam" id="PF00069">
    <property type="entry name" value="Pkinase"/>
    <property type="match status" value="1"/>
</dbReference>
<dbReference type="InterPro" id="IPR013783">
    <property type="entry name" value="Ig-like_fold"/>
</dbReference>
<gene>
    <name evidence="5" type="ORF">M0812_16736</name>
</gene>
<dbReference type="SMART" id="SM00220">
    <property type="entry name" value="S_TKc"/>
    <property type="match status" value="1"/>
</dbReference>
<keyword evidence="2" id="KW-0812">Transmembrane</keyword>
<sequence>MTKQKKTKCLSIFFLISYLIFFNQVSCKEKIFQKSSILLGTKNSLTQETPLVIDVCNSKNLQNKLRVREDGSLISLDQKQFIHTLTTPTIMMKNNQIMEGEYQVQNETNCLSKLILKPNSLDTHNCESPLLVDPLKYSSFFGGTGKDFLTDFSISDYAIDFTIVCVGMTTSPDIPKFGGLLNVNPPSNELQTIMFILTFDISGGIIVSSYFGGLIEEKNETVAKYIIPRSVSQSKNPSFWIVGSTNMNGIPLTENSFMNFNIDKEIGFILHLNRECDKILYSSFLGGIDDQSETRLLKVKQDQENKIIFLGGMTNSNSSLLFKNEIQPVANIIDGENFYLYLAAIQPGNEKTTLIFGTQFGGTKIDRFTSFSLTTLDVQEETYLLIGGSTSSPDFFQFYNTSMSPNVTIFNDNKMDNDKFSGFFLKIEICETNDDLKLLAGGFLGFNYDETILSTAFDYSFTSRQLPIKNGPLTFAGKTRNWDTFPGGESIIRPDWMFSGGSNGGELKSNDGQTEVGFVIRLNPEATSIDYGFLFGCEYGNTAIITISANISDIVIVSGLTNCEKDDLEMKNDIWEIINLKEDVIDLFPQKSFVLKLNISKLGETNISYLDNIFFSSFVDGIHNNVVLLFPNDYFPTVKVDNNGNIYSFRSLDQDYYFNSECKITENSIMSSGVGNFTIMFRIYSGINCHPGSTSISDTDEDESKRGLCWPTTTGYYSIGFESQDTISCESGYYQDQVKSTSCDLCPQGTTSSKGQRSCVLKSCPQTPFVWVDNVQSDSITVNWNNKQILNKKYYHYNLEEEEESYDYDDDDDQQLFLIQLFSPPAFGLTRIANQSEASTNEDHFTLNINGLESITRYYLKIKSFYVQNTNLESAWSNDLPILTLPYPSRISYSSINIIPGYNYLNVSWEEPYTNVENPIIEYIISYYSTDETLIKHIITESTETQITDLDLGVEYHVAIQGTNSAGEGPLSIFKSSTTQKQVPTIVNIVNIQISQKQINLTWEQSLPRGSEITKYQLKIKETSSLVNFEPPTDPTENMFYSITDLSRSTKYTISIFAINSIGYSESNAKVYETESLSKWVQNSIILISVLLLIIIILLFLLKNNLSRNQRKSQIKKIIKKQKSLFEKKLLRNIKPSGETMVFQPITERLIHQLVMDIENGKCVEINDGNYIVLNDQKKRDLIFCKETIHFEERIYKKIWKIFLSKPQKLPLIQFIGSANLEKTTVTNTIKNYNKNKKNINKDNDNDDDNNDEGDDDDNDDDNDDSDNDNDNQETTENKTTFKTQNTTENMEFINKKLIIALEYLPYSLEDFILKRKKINLPFTNHEKCFLALNILNGLKFLQKNRIIHRDIKPRNILIGFDGFLRIVDFDTAIRLHSEKSFCRRTFAGTHEYFDPFCVYSFDEEKGKANYIYTFAHDLYSVGKTLGKIEFLSMDSNLDSNNLNSNVFKNTMSSDFEENEDIEKELLLSQDEIGVNQIQNNDLNPLPELIQQCCKDLKNRPSVKQLLKKLKKWYDY</sequence>
<evidence type="ECO:0000259" key="3">
    <source>
        <dbReference type="PROSITE" id="PS50011"/>
    </source>
</evidence>
<feature type="transmembrane region" description="Helical" evidence="2">
    <location>
        <begin position="1080"/>
        <end position="1102"/>
    </location>
</feature>
<evidence type="ECO:0000256" key="2">
    <source>
        <dbReference type="SAM" id="Phobius"/>
    </source>
</evidence>
<keyword evidence="5" id="KW-0808">Transferase</keyword>
<dbReference type="SMART" id="SM01411">
    <property type="entry name" value="Ephrin_rec_like"/>
    <property type="match status" value="1"/>
</dbReference>
<dbReference type="SMART" id="SM00060">
    <property type="entry name" value="FN3"/>
    <property type="match status" value="3"/>
</dbReference>
<proteinExistence type="predicted"/>
<name>A0AAV7Z9V4_9EUKA</name>
<dbReference type="CDD" id="cd00180">
    <property type="entry name" value="PKc"/>
    <property type="match status" value="1"/>
</dbReference>
<dbReference type="InterPro" id="IPR036116">
    <property type="entry name" value="FN3_sf"/>
</dbReference>
<feature type="compositionally biased region" description="Acidic residues" evidence="1">
    <location>
        <begin position="1245"/>
        <end position="1274"/>
    </location>
</feature>
<comment type="caution">
    <text evidence="5">The sequence shown here is derived from an EMBL/GenBank/DDBJ whole genome shotgun (WGS) entry which is preliminary data.</text>
</comment>
<dbReference type="PANTHER" id="PTHR24361">
    <property type="entry name" value="MITOGEN-ACTIVATED KINASE KINASE KINASE"/>
    <property type="match status" value="1"/>
</dbReference>
<dbReference type="InterPro" id="IPR003961">
    <property type="entry name" value="FN3_dom"/>
</dbReference>
<dbReference type="SUPFAM" id="SSF56112">
    <property type="entry name" value="Protein kinase-like (PK-like)"/>
    <property type="match status" value="1"/>
</dbReference>
<dbReference type="PROSITE" id="PS50853">
    <property type="entry name" value="FN3"/>
    <property type="match status" value="2"/>
</dbReference>
<dbReference type="SUPFAM" id="SSF49265">
    <property type="entry name" value="Fibronectin type III"/>
    <property type="match status" value="2"/>
</dbReference>
<keyword evidence="2" id="KW-1133">Transmembrane helix</keyword>
<dbReference type="GO" id="GO:0005737">
    <property type="term" value="C:cytoplasm"/>
    <property type="evidence" value="ECO:0007669"/>
    <property type="project" value="TreeGrafter"/>
</dbReference>
<organism evidence="5 6">
    <name type="scientific">Anaeramoeba flamelloides</name>
    <dbReference type="NCBI Taxonomy" id="1746091"/>
    <lineage>
        <taxon>Eukaryota</taxon>
        <taxon>Metamonada</taxon>
        <taxon>Anaeramoebidae</taxon>
        <taxon>Anaeramoeba</taxon>
    </lineage>
</organism>
<dbReference type="EMBL" id="JANTQA010000033">
    <property type="protein sequence ID" value="KAJ3437572.1"/>
    <property type="molecule type" value="Genomic_DNA"/>
</dbReference>
<evidence type="ECO:0000313" key="5">
    <source>
        <dbReference type="EMBL" id="KAJ3437572.1"/>
    </source>
</evidence>
<feature type="compositionally biased region" description="Polar residues" evidence="1">
    <location>
        <begin position="1275"/>
        <end position="1284"/>
    </location>
</feature>
<dbReference type="Gene3D" id="2.60.40.10">
    <property type="entry name" value="Immunoglobulins"/>
    <property type="match status" value="3"/>
</dbReference>
<feature type="region of interest" description="Disordered" evidence="1">
    <location>
        <begin position="1235"/>
        <end position="1284"/>
    </location>
</feature>
<protein>
    <submittedName>
        <fullName evidence="5">Mitogen-activated kinase kinase kinase</fullName>
    </submittedName>
</protein>
<dbReference type="GO" id="GO:0005524">
    <property type="term" value="F:ATP binding"/>
    <property type="evidence" value="ECO:0007669"/>
    <property type="project" value="InterPro"/>
</dbReference>
<feature type="domain" description="Fibronectin type-III" evidence="4">
    <location>
        <begin position="983"/>
        <end position="1079"/>
    </location>
</feature>
<dbReference type="InterPro" id="IPR011009">
    <property type="entry name" value="Kinase-like_dom_sf"/>
</dbReference>
<dbReference type="PROSITE" id="PS00108">
    <property type="entry name" value="PROTEIN_KINASE_ST"/>
    <property type="match status" value="1"/>
</dbReference>
<dbReference type="Gene3D" id="1.10.510.10">
    <property type="entry name" value="Transferase(Phosphotransferase) domain 1"/>
    <property type="match status" value="1"/>
</dbReference>
<reference evidence="5" key="1">
    <citation type="submission" date="2022-08" db="EMBL/GenBank/DDBJ databases">
        <title>Novel sulphate-reducing endosymbionts in the free-living metamonad Anaeramoeba.</title>
        <authorList>
            <person name="Jerlstrom-Hultqvist J."/>
            <person name="Cepicka I."/>
            <person name="Gallot-Lavallee L."/>
            <person name="Salas-Leiva D."/>
            <person name="Curtis B.A."/>
            <person name="Zahonova K."/>
            <person name="Pipaliya S."/>
            <person name="Dacks J."/>
            <person name="Roger A.J."/>
        </authorList>
    </citation>
    <scope>NUCLEOTIDE SEQUENCE</scope>
    <source>
        <strain evidence="5">Busselton2</strain>
    </source>
</reference>
<feature type="domain" description="Fibronectin type-III" evidence="4">
    <location>
        <begin position="887"/>
        <end position="982"/>
    </location>
</feature>
<dbReference type="CDD" id="cd00063">
    <property type="entry name" value="FN3"/>
    <property type="match status" value="2"/>
</dbReference>
<dbReference type="InterPro" id="IPR008271">
    <property type="entry name" value="Ser/Thr_kinase_AS"/>
</dbReference>
<evidence type="ECO:0000259" key="4">
    <source>
        <dbReference type="PROSITE" id="PS50853"/>
    </source>
</evidence>
<dbReference type="GO" id="GO:0004674">
    <property type="term" value="F:protein serine/threonine kinase activity"/>
    <property type="evidence" value="ECO:0007669"/>
    <property type="project" value="TreeGrafter"/>
</dbReference>
<dbReference type="Proteomes" id="UP001146793">
    <property type="component" value="Unassembled WGS sequence"/>
</dbReference>
<dbReference type="InterPro" id="IPR000719">
    <property type="entry name" value="Prot_kinase_dom"/>
</dbReference>